<dbReference type="Proteomes" id="UP000190065">
    <property type="component" value="Unassembled WGS sequence"/>
</dbReference>
<evidence type="ECO:0000313" key="2">
    <source>
        <dbReference type="EMBL" id="SJZ98466.1"/>
    </source>
</evidence>
<protein>
    <submittedName>
        <fullName evidence="2">Uncharacterized protein</fullName>
    </submittedName>
</protein>
<name>A0A1T4Q480_9BACT</name>
<dbReference type="AlphaFoldDB" id="A0A1T4Q480"/>
<reference evidence="2 3" key="1">
    <citation type="submission" date="2017-02" db="EMBL/GenBank/DDBJ databases">
        <authorList>
            <person name="Peterson S.W."/>
        </authorList>
    </citation>
    <scope>NUCLEOTIDE SEQUENCE [LARGE SCALE GENOMIC DNA]</scope>
    <source>
        <strain evidence="2 3">ATCC 43324</strain>
    </source>
</reference>
<evidence type="ECO:0000256" key="1">
    <source>
        <dbReference type="SAM" id="MobiDB-lite"/>
    </source>
</evidence>
<sequence>MCTVFPTNKQNHPHAIHPNETNRPTHNPPKRYQPLHAICPNETVGAVPACPPERPRSGVSIPKTHALCAGDERWMYPRGATQAGTQAPPLPTSTKPCGVPLPHRGYTFDSAGLASATQPTLGNDASEEATPLGVVLFLITHHYHTRRIDYSRMISPHEN</sequence>
<accession>A0A1T4Q480</accession>
<dbReference type="EMBL" id="FUXK01000019">
    <property type="protein sequence ID" value="SJZ98466.1"/>
    <property type="molecule type" value="Genomic_DNA"/>
</dbReference>
<feature type="region of interest" description="Disordered" evidence="1">
    <location>
        <begin position="1"/>
        <end position="27"/>
    </location>
</feature>
<evidence type="ECO:0000313" key="3">
    <source>
        <dbReference type="Proteomes" id="UP000190065"/>
    </source>
</evidence>
<feature type="compositionally biased region" description="Polar residues" evidence="1">
    <location>
        <begin position="1"/>
        <end position="10"/>
    </location>
</feature>
<proteinExistence type="predicted"/>
<gene>
    <name evidence="2" type="ORF">SAMN02745202_01682</name>
</gene>
<organism evidence="2 3">
    <name type="scientific">Segatella oulorum</name>
    <dbReference type="NCBI Taxonomy" id="28136"/>
    <lineage>
        <taxon>Bacteria</taxon>
        <taxon>Pseudomonadati</taxon>
        <taxon>Bacteroidota</taxon>
        <taxon>Bacteroidia</taxon>
        <taxon>Bacteroidales</taxon>
        <taxon>Prevotellaceae</taxon>
        <taxon>Segatella</taxon>
    </lineage>
</organism>